<dbReference type="CDD" id="cd15482">
    <property type="entry name" value="Sialidase_non-viral"/>
    <property type="match status" value="1"/>
</dbReference>
<dbReference type="PANTHER" id="PTHR43739">
    <property type="entry name" value="XYLOGLUCANASE (EUROFUNG)"/>
    <property type="match status" value="1"/>
</dbReference>
<dbReference type="InterPro" id="IPR015943">
    <property type="entry name" value="WD40/YVTN_repeat-like_dom_sf"/>
</dbReference>
<dbReference type="Proteomes" id="UP000199518">
    <property type="component" value="Unassembled WGS sequence"/>
</dbReference>
<dbReference type="AlphaFoldDB" id="A0A1I3G9Y8"/>
<proteinExistence type="predicted"/>
<keyword evidence="2" id="KW-1185">Reference proteome</keyword>
<gene>
    <name evidence="1" type="ORF">SAMN05421753_106248</name>
</gene>
<reference evidence="2" key="1">
    <citation type="submission" date="2016-10" db="EMBL/GenBank/DDBJ databases">
        <authorList>
            <person name="Varghese N."/>
            <person name="Submissions S."/>
        </authorList>
    </citation>
    <scope>NUCLEOTIDE SEQUENCE [LARGE SCALE GENOMIC DNA]</scope>
    <source>
        <strain evidence="2">DSM 26348</strain>
    </source>
</reference>
<dbReference type="InterPro" id="IPR002860">
    <property type="entry name" value="BNR_rpt"/>
</dbReference>
<dbReference type="PANTHER" id="PTHR43739:SF5">
    <property type="entry name" value="EXO-ALPHA-SIALIDASE"/>
    <property type="match status" value="1"/>
</dbReference>
<dbReference type="EMBL" id="FOQD01000006">
    <property type="protein sequence ID" value="SFI20052.1"/>
    <property type="molecule type" value="Genomic_DNA"/>
</dbReference>
<dbReference type="RefSeq" id="WP_092049754.1">
    <property type="nucleotide sequence ID" value="NZ_FOQD01000006.1"/>
</dbReference>
<name>A0A1I3G9Y8_9PLAN</name>
<dbReference type="Gene3D" id="2.130.10.10">
    <property type="entry name" value="YVTN repeat-like/Quinoprotein amine dehydrogenase"/>
    <property type="match status" value="1"/>
</dbReference>
<organism evidence="1 2">
    <name type="scientific">Planctomicrobium piriforme</name>
    <dbReference type="NCBI Taxonomy" id="1576369"/>
    <lineage>
        <taxon>Bacteria</taxon>
        <taxon>Pseudomonadati</taxon>
        <taxon>Planctomycetota</taxon>
        <taxon>Planctomycetia</taxon>
        <taxon>Planctomycetales</taxon>
        <taxon>Planctomycetaceae</taxon>
        <taxon>Planctomicrobium</taxon>
    </lineage>
</organism>
<protein>
    <submittedName>
        <fullName evidence="1">BNR/Asp-box repeat-containing protein</fullName>
    </submittedName>
</protein>
<dbReference type="Pfam" id="PF02012">
    <property type="entry name" value="BNR"/>
    <property type="match status" value="1"/>
</dbReference>
<dbReference type="GO" id="GO:0010411">
    <property type="term" value="P:xyloglucan metabolic process"/>
    <property type="evidence" value="ECO:0007669"/>
    <property type="project" value="TreeGrafter"/>
</dbReference>
<dbReference type="SUPFAM" id="SSF110296">
    <property type="entry name" value="Oligoxyloglucan reducing end-specific cellobiohydrolase"/>
    <property type="match status" value="1"/>
</dbReference>
<evidence type="ECO:0000313" key="2">
    <source>
        <dbReference type="Proteomes" id="UP000199518"/>
    </source>
</evidence>
<accession>A0A1I3G9Y8</accession>
<dbReference type="OrthoDB" id="9757947at2"/>
<evidence type="ECO:0000313" key="1">
    <source>
        <dbReference type="EMBL" id="SFI20052.1"/>
    </source>
</evidence>
<sequence>MTRTLYLGTRKGLFCIGKDSGSWRIGPVHFLGEPVTMCLQDPRNGWLYATLTLGHFGVKLRRSTDGGQTWTECGVPAYPAGAMVPSMPGGGGPPEGKPATLAEIWSLEAGGPDQPGLLWAGTIPGGLFRSDNNGDTWELVESFWNRPERNEWFGGGKDQPGIHSICVDPRDSRHVTIGISCGGVWETRDAGETWQVLGQGLRAEFLPPELAYGLNQQDPHRLARCESDPDKMWIQHHNGIFRSTDGARNWEELTDVPLSTFGFAVCVHPNDGNRAWFVPGIKDERRVPVDAQLAVTRTKDGGKTFDVLRSGLPQEHCYDIVFRHALDIDASGECLAMGSSTGGLWLTEDGGDHWHCVSMSLPPIYCVRWER</sequence>
<dbReference type="InterPro" id="IPR052025">
    <property type="entry name" value="Xyloglucanase_GH74"/>
</dbReference>